<dbReference type="VEuPathDB" id="TriTrypDB:TvY486_0502690"/>
<feature type="compositionally biased region" description="Polar residues" evidence="6">
    <location>
        <begin position="51"/>
        <end position="63"/>
    </location>
</feature>
<dbReference type="EMBL" id="HE573021">
    <property type="protein sequence ID" value="CCC48067.1"/>
    <property type="molecule type" value="Genomic_DNA"/>
</dbReference>
<dbReference type="InterPro" id="IPR011047">
    <property type="entry name" value="Quinoprotein_ADH-like_sf"/>
</dbReference>
<dbReference type="PROSITE" id="PS00678">
    <property type="entry name" value="WD_REPEATS_1"/>
    <property type="match status" value="3"/>
</dbReference>
<reference evidence="8" key="1">
    <citation type="journal article" date="2012" name="Proc. Natl. Acad. Sci. U.S.A.">
        <title>Antigenic diversity is generated by distinct evolutionary mechanisms in African trypanosome species.</title>
        <authorList>
            <person name="Jackson A.P."/>
            <person name="Berry A."/>
            <person name="Aslett M."/>
            <person name="Allison H.C."/>
            <person name="Burton P."/>
            <person name="Vavrova-Anderson J."/>
            <person name="Brown R."/>
            <person name="Browne H."/>
            <person name="Corton N."/>
            <person name="Hauser H."/>
            <person name="Gamble J."/>
            <person name="Gilderthorp R."/>
            <person name="Marcello L."/>
            <person name="McQuillan J."/>
            <person name="Otto T.D."/>
            <person name="Quail M.A."/>
            <person name="Sanders M.J."/>
            <person name="van Tonder A."/>
            <person name="Ginger M.L."/>
            <person name="Field M.C."/>
            <person name="Barry J.D."/>
            <person name="Hertz-Fowler C."/>
            <person name="Berriman M."/>
        </authorList>
    </citation>
    <scope>NUCLEOTIDE SEQUENCE</scope>
    <source>
        <strain evidence="8">Y486</strain>
    </source>
</reference>
<feature type="repeat" description="WD" evidence="5">
    <location>
        <begin position="692"/>
        <end position="734"/>
    </location>
</feature>
<sequence>MVALKQVALIAGGCSQSCALPLVAHGNAIAYNSAGAIYLHTSKTHKIQVLSTRRSNSLTQPTLSAGSNSGGSDGGEARTVTMYPLTHMFAGGVVGNVLSFDFNDEYVACAATGGMGIVWRRSDGELLTSRKALETVNAFFSREGRPVAVRVLGKHHILFGTTSGCVITANMQDGTTTHTLRGSIAGPSGNAESSVGEISCMLSSEARPDVVAVGTVEGVVFVFTLHPTGGLKQTHSMRPFAAAAEKLEQSSSSVAPGDPHVHAGGDAHGGSGQMPVSALVFDPANPHIVVAGSREGALARIDVNAGTIVEVFDARDIPVTSVSWLSSQESTFVTTDGETNMLRVWSVKSRTPQQVWYPILSTKENYHTNEKKTGQNNCTMESGCSDNAGIICSAATFSVDNLLLAMRDGSVVVFDMKQKQVELRTLAGHTDSVHACRYAQHDKDLLATASADGSVRVWNTRQMVLQRTIEVGPSVVYSVDWSPTGKYLAVALSSGHVVNYHVNSQRVTWRTAVTSNSPVNSVVWGRSENSSYIAASYKTGVSVLSGRDGKEVRRYQTSEAVLAVDFDPRNTKHFAAACGKGQVLVFQMGFSRDSPAFSLSGHTDNATCVAYNRIVPQYLLTGSDDATLRVWDLSHTSTSHTASVSSRVLGGHAGGVRAVAWCGLAPHLALSSGADGTVRLWDVRAATNIYTVRTHSSSVVSLSSHPQRPLVFASAARDGTVVFWGIDQLKHLSLEAALGTLDRYVSSDASGLLAESSVSADKAYLNVAATDTVQQLIKELKESNITSQKRLELIADFFEFPYGSIDVVCAAASPANPRNAFTNCTVQPHTRLVEVHSELAKQMAEKAHGKTATSLGADYRKARLMEAAEAHLRLGKTNEYCQLMIEAEEWDSAIAAAPLVSRSFWRSTCLKAAEAMKAVGDSRAVRYFILAEESALAARCIAQQSDKDWALATIVSQACPQRTGEQGDTEAPHNTVVDTAGTSPTTVELANMCASTWAHSANPRIAVAAKLAEGSNDDAAMQLIRNGDVTLAHLLIHTVPLQQQVTIDAGYRLSMLQSCGQQQWDTALVCATRLSNACDGLATVFSLYQHAHGPLAAGRNNNNTPASDAHNCTLMTQRIKSFHDQVIAECQRLQLPLDLEGIQRKHASDGLASINQIASMILSPGKPVGAETSEDVVKTTSGFIDNILEVALQDIDGANAVFYLKQAYTVSFFLSLPAPQPSTTPLPPPVPTAVGIAPVPVTPSGVSKHSPLVRKFLAQVFLLAALMCVKVYRFPKLLNPAFVKAHELGEGDSNFMALLAKAQQKLGAYSPHSVEVSCEDIASPLPLLSASDGTQLKSTLTSDPIYGAGLVLEDDTAIISRSEALQWSLCCAFSPLGTGRRFVPL</sequence>
<dbReference type="PROSITE" id="PS50082">
    <property type="entry name" value="WD_REPEATS_2"/>
    <property type="match status" value="4"/>
</dbReference>
<dbReference type="PRINTS" id="PR00320">
    <property type="entry name" value="GPROTEINBRPT"/>
</dbReference>
<feature type="repeat" description="WD" evidence="5">
    <location>
        <begin position="426"/>
        <end position="468"/>
    </location>
</feature>
<evidence type="ECO:0000256" key="4">
    <source>
        <dbReference type="ARBA" id="ARBA00023274"/>
    </source>
</evidence>
<dbReference type="PANTHER" id="PTHR44464:SF1">
    <property type="entry name" value="WD REPEAT-CONTAINING PROTEIN 17"/>
    <property type="match status" value="1"/>
</dbReference>
<keyword evidence="2" id="KW-0677">Repeat</keyword>
<keyword evidence="4" id="KW-0687">Ribonucleoprotein</keyword>
<evidence type="ECO:0000256" key="2">
    <source>
        <dbReference type="ARBA" id="ARBA00022737"/>
    </source>
</evidence>
<keyword evidence="3" id="KW-0689">Ribosomal protein</keyword>
<proteinExistence type="predicted"/>
<dbReference type="PROSITE" id="PS50294">
    <property type="entry name" value="WD_REPEATS_REGION"/>
    <property type="match status" value="3"/>
</dbReference>
<dbReference type="InterPro" id="IPR024977">
    <property type="entry name" value="Apc4-like_WD40_dom"/>
</dbReference>
<dbReference type="InterPro" id="IPR001680">
    <property type="entry name" value="WD40_rpt"/>
</dbReference>
<evidence type="ECO:0000256" key="6">
    <source>
        <dbReference type="SAM" id="MobiDB-lite"/>
    </source>
</evidence>
<keyword evidence="1 5" id="KW-0853">WD repeat</keyword>
<feature type="domain" description="Anaphase-promoting complex subunit 4-like WD40" evidence="7">
    <location>
        <begin position="442"/>
        <end position="525"/>
    </location>
</feature>
<evidence type="ECO:0000256" key="3">
    <source>
        <dbReference type="ARBA" id="ARBA00022980"/>
    </source>
</evidence>
<dbReference type="InterPro" id="IPR020472">
    <property type="entry name" value="WD40_PAC1"/>
</dbReference>
<dbReference type="InterPro" id="IPR019775">
    <property type="entry name" value="WD40_repeat_CS"/>
</dbReference>
<dbReference type="PANTHER" id="PTHR44464">
    <property type="entry name" value="WD REPEAT-CONTAINING PROTEIN 17"/>
    <property type="match status" value="1"/>
</dbReference>
<name>G0TVV1_TRYVY</name>
<dbReference type="InterPro" id="IPR015943">
    <property type="entry name" value="WD40/YVTN_repeat-like_dom_sf"/>
</dbReference>
<evidence type="ECO:0000256" key="1">
    <source>
        <dbReference type="ARBA" id="ARBA00022574"/>
    </source>
</evidence>
<evidence type="ECO:0000256" key="5">
    <source>
        <dbReference type="PROSITE-ProRule" id="PRU00221"/>
    </source>
</evidence>
<dbReference type="Pfam" id="PF12894">
    <property type="entry name" value="ANAPC4_WD40"/>
    <property type="match status" value="1"/>
</dbReference>
<dbReference type="SUPFAM" id="SSF50998">
    <property type="entry name" value="Quinoprotein alcohol dehydrogenase-like"/>
    <property type="match status" value="2"/>
</dbReference>
<feature type="region of interest" description="Disordered" evidence="6">
    <location>
        <begin position="962"/>
        <end position="981"/>
    </location>
</feature>
<feature type="repeat" description="WD" evidence="5">
    <location>
        <begin position="599"/>
        <end position="641"/>
    </location>
</feature>
<dbReference type="SMART" id="SM00320">
    <property type="entry name" value="WD40"/>
    <property type="match status" value="11"/>
</dbReference>
<feature type="region of interest" description="Disordered" evidence="6">
    <location>
        <begin position="51"/>
        <end position="75"/>
    </location>
</feature>
<dbReference type="Gene3D" id="2.130.10.10">
    <property type="entry name" value="YVTN repeat-like/Quinoprotein amine dehydrogenase"/>
    <property type="match status" value="3"/>
</dbReference>
<organism evidence="8">
    <name type="scientific">Trypanosoma vivax (strain Y486)</name>
    <dbReference type="NCBI Taxonomy" id="1055687"/>
    <lineage>
        <taxon>Eukaryota</taxon>
        <taxon>Discoba</taxon>
        <taxon>Euglenozoa</taxon>
        <taxon>Kinetoplastea</taxon>
        <taxon>Metakinetoplastina</taxon>
        <taxon>Trypanosomatida</taxon>
        <taxon>Trypanosomatidae</taxon>
        <taxon>Trypanosoma</taxon>
        <taxon>Duttonella</taxon>
    </lineage>
</organism>
<evidence type="ECO:0000259" key="7">
    <source>
        <dbReference type="Pfam" id="PF12894"/>
    </source>
</evidence>
<protein>
    <recommendedName>
        <fullName evidence="7">Anaphase-promoting complex subunit 4-like WD40 domain-containing protein</fullName>
    </recommendedName>
</protein>
<evidence type="ECO:0000313" key="8">
    <source>
        <dbReference type="EMBL" id="CCC48067.1"/>
    </source>
</evidence>
<feature type="repeat" description="WD" evidence="5">
    <location>
        <begin position="649"/>
        <end position="691"/>
    </location>
</feature>
<gene>
    <name evidence="8" type="ORF">TVY486_0502690</name>
</gene>
<dbReference type="Pfam" id="PF00400">
    <property type="entry name" value="WD40"/>
    <property type="match status" value="3"/>
</dbReference>
<dbReference type="GO" id="GO:1990904">
    <property type="term" value="C:ribonucleoprotein complex"/>
    <property type="evidence" value="ECO:0007669"/>
    <property type="project" value="UniProtKB-KW"/>
</dbReference>
<accession>G0TVV1</accession>
<feature type="region of interest" description="Disordered" evidence="6">
    <location>
        <begin position="246"/>
        <end position="270"/>
    </location>
</feature>
<dbReference type="GO" id="GO:0005840">
    <property type="term" value="C:ribosome"/>
    <property type="evidence" value="ECO:0007669"/>
    <property type="project" value="UniProtKB-KW"/>
</dbReference>